<protein>
    <submittedName>
        <fullName evidence="2">Uncharacterized protein</fullName>
    </submittedName>
</protein>
<accession>A0A8J5YMT8</accession>
<evidence type="ECO:0000313" key="3">
    <source>
        <dbReference type="Proteomes" id="UP000701853"/>
    </source>
</evidence>
<name>A0A8J5YMT8_9ROSI</name>
<sequence length="149" mass="16594">MNKKACSSALFLLICFLLIVSECFTVESDPMTCKPSGKIGWFNKTKRCRKFVKTYGNGRSVKARIVNEYDSMMGYDAELTNHHVITTSIILYVNFGPSNIGWIKINTDGAVNTNGSLLVVAGVLRDSIRNWIEGFQRFIGRGSAMNAEL</sequence>
<feature type="chain" id="PRO_5035233634" evidence="1">
    <location>
        <begin position="26"/>
        <end position="149"/>
    </location>
</feature>
<proteinExistence type="predicted"/>
<dbReference type="Proteomes" id="UP000701853">
    <property type="component" value="Chromosome 8"/>
</dbReference>
<evidence type="ECO:0000256" key="1">
    <source>
        <dbReference type="SAM" id="SignalP"/>
    </source>
</evidence>
<dbReference type="OrthoDB" id="1769754at2759"/>
<reference evidence="2 3" key="1">
    <citation type="journal article" date="2021" name="bioRxiv">
        <title>The Gossypium anomalum genome as a resource for cotton improvement and evolutionary analysis of hybrid incompatibility.</title>
        <authorList>
            <person name="Grover C.E."/>
            <person name="Yuan D."/>
            <person name="Arick M.A."/>
            <person name="Miller E.R."/>
            <person name="Hu G."/>
            <person name="Peterson D.G."/>
            <person name="Wendel J.F."/>
            <person name="Udall J.A."/>
        </authorList>
    </citation>
    <scope>NUCLEOTIDE SEQUENCE [LARGE SCALE GENOMIC DNA]</scope>
    <source>
        <strain evidence="2">JFW-Udall</strain>
        <tissue evidence="2">Leaf</tissue>
    </source>
</reference>
<feature type="signal peptide" evidence="1">
    <location>
        <begin position="1"/>
        <end position="25"/>
    </location>
</feature>
<keyword evidence="1" id="KW-0732">Signal</keyword>
<organism evidence="2 3">
    <name type="scientific">Gossypium anomalum</name>
    <dbReference type="NCBI Taxonomy" id="47600"/>
    <lineage>
        <taxon>Eukaryota</taxon>
        <taxon>Viridiplantae</taxon>
        <taxon>Streptophyta</taxon>
        <taxon>Embryophyta</taxon>
        <taxon>Tracheophyta</taxon>
        <taxon>Spermatophyta</taxon>
        <taxon>Magnoliopsida</taxon>
        <taxon>eudicotyledons</taxon>
        <taxon>Gunneridae</taxon>
        <taxon>Pentapetalae</taxon>
        <taxon>rosids</taxon>
        <taxon>malvids</taxon>
        <taxon>Malvales</taxon>
        <taxon>Malvaceae</taxon>
        <taxon>Malvoideae</taxon>
        <taxon>Gossypium</taxon>
    </lineage>
</organism>
<keyword evidence="3" id="KW-1185">Reference proteome</keyword>
<gene>
    <name evidence="2" type="ORF">CXB51_021720</name>
</gene>
<comment type="caution">
    <text evidence="2">The sequence shown here is derived from an EMBL/GenBank/DDBJ whole genome shotgun (WGS) entry which is preliminary data.</text>
</comment>
<dbReference type="AlphaFoldDB" id="A0A8J5YMT8"/>
<evidence type="ECO:0000313" key="2">
    <source>
        <dbReference type="EMBL" id="KAG8485202.1"/>
    </source>
</evidence>
<dbReference type="EMBL" id="JAHUZN010000008">
    <property type="protein sequence ID" value="KAG8485202.1"/>
    <property type="molecule type" value="Genomic_DNA"/>
</dbReference>